<proteinExistence type="predicted"/>
<dbReference type="RefSeq" id="WP_011969958.1">
    <property type="nucleotide sequence ID" value="NZ_CABFNB010000149.1"/>
</dbReference>
<protein>
    <submittedName>
        <fullName evidence="1">Uncharacterized protein</fullName>
    </submittedName>
</protein>
<gene>
    <name evidence="1" type="ORF">GHJ91_29005</name>
</gene>
<organism evidence="1">
    <name type="scientific">Sinorhizobium medicae</name>
    <dbReference type="NCBI Taxonomy" id="110321"/>
    <lineage>
        <taxon>Bacteria</taxon>
        <taxon>Pseudomonadati</taxon>
        <taxon>Pseudomonadota</taxon>
        <taxon>Alphaproteobacteria</taxon>
        <taxon>Hyphomicrobiales</taxon>
        <taxon>Rhizobiaceae</taxon>
        <taxon>Sinorhizobium/Ensifer group</taxon>
        <taxon>Sinorhizobium</taxon>
    </lineage>
</organism>
<reference evidence="1" key="1">
    <citation type="journal article" date="2013" name="Genome Biol.">
        <title>Comparative genomics of the core and accessory genomes of 48 Sinorhizobium strains comprising five genospecies.</title>
        <authorList>
            <person name="Sugawara M."/>
            <person name="Epstein B."/>
            <person name="Badgley B.D."/>
            <person name="Unno T."/>
            <person name="Xu L."/>
            <person name="Reese J."/>
            <person name="Gyaneshwar P."/>
            <person name="Denny R."/>
            <person name="Mudge J."/>
            <person name="Bharti A.K."/>
            <person name="Farmer A.D."/>
            <person name="May G.D."/>
            <person name="Woodward J.E."/>
            <person name="Medigue C."/>
            <person name="Vallenet D."/>
            <person name="Lajus A."/>
            <person name="Rouy Z."/>
            <person name="Martinez-Vaz B."/>
            <person name="Tiffin P."/>
            <person name="Young N.D."/>
            <person name="Sadowsky M.J."/>
        </authorList>
    </citation>
    <scope>NUCLEOTIDE SEQUENCE</scope>
    <source>
        <strain evidence="1">M1</strain>
    </source>
</reference>
<accession>A0A6G1WTI1</accession>
<comment type="caution">
    <text evidence="1">The sequence shown here is derived from an EMBL/GenBank/DDBJ whole genome shotgun (WGS) entry which is preliminary data.</text>
</comment>
<dbReference type="OMA" id="EIGHDCA"/>
<name>A0A6G1WTI1_9HYPH</name>
<dbReference type="EMBL" id="WISB01000184">
    <property type="protein sequence ID" value="MQW73016.1"/>
    <property type="molecule type" value="Genomic_DNA"/>
</dbReference>
<sequence length="62" mass="6843">MNDGDKIEPQLRAVSKVRLPDGASEIEIAEFARGLAILDDVALRARRVAERQIQDEIGHDCA</sequence>
<dbReference type="AlphaFoldDB" id="A0A6G1WTI1"/>
<evidence type="ECO:0000313" key="1">
    <source>
        <dbReference type="EMBL" id="MQW73016.1"/>
    </source>
</evidence>
<dbReference type="GeneID" id="61610139"/>